<accession>A0A1J4Q7H8</accession>
<dbReference type="RefSeq" id="WP_046421827.1">
    <property type="nucleotide sequence ID" value="NZ_LBDA02000012.1"/>
</dbReference>
<name>A0A1J4Q7H8_9ACTN</name>
<feature type="domain" description="Peptidase S33 tripeptidyl aminopeptidase-like C-terminal" evidence="2">
    <location>
        <begin position="220"/>
        <end position="287"/>
    </location>
</feature>
<evidence type="ECO:0000259" key="2">
    <source>
        <dbReference type="Pfam" id="PF08386"/>
    </source>
</evidence>
<comment type="caution">
    <text evidence="3">The sequence shown here is derived from an EMBL/GenBank/DDBJ whole genome shotgun (WGS) entry which is preliminary data.</text>
</comment>
<protein>
    <submittedName>
        <fullName evidence="3">Delta-12-desaturase</fullName>
    </submittedName>
</protein>
<evidence type="ECO:0000259" key="1">
    <source>
        <dbReference type="Pfam" id="PF00561"/>
    </source>
</evidence>
<organism evidence="3 4">
    <name type="scientific">Streptomyces malaysiense</name>
    <dbReference type="NCBI Taxonomy" id="1428626"/>
    <lineage>
        <taxon>Bacteria</taxon>
        <taxon>Bacillati</taxon>
        <taxon>Actinomycetota</taxon>
        <taxon>Actinomycetes</taxon>
        <taxon>Kitasatosporales</taxon>
        <taxon>Streptomycetaceae</taxon>
        <taxon>Streptomyces</taxon>
    </lineage>
</organism>
<keyword evidence="4" id="KW-1185">Reference proteome</keyword>
<dbReference type="SUPFAM" id="SSF53474">
    <property type="entry name" value="alpha/beta-Hydrolases"/>
    <property type="match status" value="1"/>
</dbReference>
<dbReference type="Pfam" id="PF08386">
    <property type="entry name" value="Abhydrolase_4"/>
    <property type="match status" value="1"/>
</dbReference>
<dbReference type="OrthoDB" id="9785847at2"/>
<dbReference type="Gene3D" id="3.40.50.1820">
    <property type="entry name" value="alpha/beta hydrolase"/>
    <property type="match status" value="1"/>
</dbReference>
<evidence type="ECO:0000313" key="4">
    <source>
        <dbReference type="Proteomes" id="UP000034838"/>
    </source>
</evidence>
<dbReference type="InterPro" id="IPR013595">
    <property type="entry name" value="Pept_S33_TAP-like_C"/>
</dbReference>
<proteinExistence type="predicted"/>
<sequence>MTTRRLRRHAHTALGALAPGAAARWATSVFSSTRTYGLRPDDVLPLGAAHFTVHGDDHVTDGFTWNEDGGQGSALLVHGWAANSSSMHSLVPSLRELDLRVAAFDGPAHGVRKGDQATMTQYTHSVGAVLDTLGDVRVVVAHSLGSIAAIGAIAAHTGHRPQCAVFIAPPATLGDVLERWDGAGLRLTRPLIEGIYGELHRRNGVPVSHWDLTGLGASLDLPTLILHDPDDPMVPYTDAQKVAAGLRNARLADRTGGHAGILMNHGTAAAVSRFTAQHLAAGDGPHPNLHREGIV</sequence>
<dbReference type="Proteomes" id="UP000034838">
    <property type="component" value="Unassembled WGS sequence"/>
</dbReference>
<dbReference type="InterPro" id="IPR029058">
    <property type="entry name" value="AB_hydrolase_fold"/>
</dbReference>
<gene>
    <name evidence="3" type="ORF">VT52_007355</name>
</gene>
<feature type="domain" description="AB hydrolase-1" evidence="1">
    <location>
        <begin position="75"/>
        <end position="177"/>
    </location>
</feature>
<evidence type="ECO:0000313" key="3">
    <source>
        <dbReference type="EMBL" id="OIK28452.1"/>
    </source>
</evidence>
<dbReference type="AlphaFoldDB" id="A0A1J4Q7H8"/>
<dbReference type="GO" id="GO:0003824">
    <property type="term" value="F:catalytic activity"/>
    <property type="evidence" value="ECO:0007669"/>
    <property type="project" value="UniProtKB-ARBA"/>
</dbReference>
<reference evidence="3" key="1">
    <citation type="submission" date="2016-10" db="EMBL/GenBank/DDBJ databases">
        <title>Genome sequence of Streptomyces malaysiense MUSC 136.</title>
        <authorList>
            <person name="Lee L.-H."/>
            <person name="Ser H.-L."/>
        </authorList>
    </citation>
    <scope>NUCLEOTIDE SEQUENCE [LARGE SCALE GENOMIC DNA]</scope>
    <source>
        <strain evidence="3">MUSC 136</strain>
    </source>
</reference>
<dbReference type="Pfam" id="PF00561">
    <property type="entry name" value="Abhydrolase_1"/>
    <property type="match status" value="1"/>
</dbReference>
<dbReference type="EMBL" id="LBDA02000012">
    <property type="protein sequence ID" value="OIK28452.1"/>
    <property type="molecule type" value="Genomic_DNA"/>
</dbReference>
<dbReference type="InterPro" id="IPR000073">
    <property type="entry name" value="AB_hydrolase_1"/>
</dbReference>